<keyword evidence="11" id="KW-1185">Reference proteome</keyword>
<dbReference type="InterPro" id="IPR010998">
    <property type="entry name" value="Integrase_recombinase_N"/>
</dbReference>
<evidence type="ECO:0000313" key="11">
    <source>
        <dbReference type="Proteomes" id="UP000298642"/>
    </source>
</evidence>
<name>A0A4D7ANE2_9FIRM</name>
<dbReference type="RefSeq" id="WP_136891029.1">
    <property type="nucleotide sequence ID" value="NZ_CP034413.3"/>
</dbReference>
<organism evidence="10 11">
    <name type="scientific">Dysosmobacter welbionis</name>
    <dbReference type="NCBI Taxonomy" id="2093857"/>
    <lineage>
        <taxon>Bacteria</taxon>
        <taxon>Bacillati</taxon>
        <taxon>Bacillota</taxon>
        <taxon>Clostridia</taxon>
        <taxon>Eubacteriales</taxon>
        <taxon>Oscillospiraceae</taxon>
        <taxon>Dysosmobacter</taxon>
    </lineage>
</organism>
<feature type="domain" description="Core-binding (CB)" evidence="9">
    <location>
        <begin position="70"/>
        <end position="164"/>
    </location>
</feature>
<dbReference type="Pfam" id="PF14659">
    <property type="entry name" value="Phage_int_SAM_3"/>
    <property type="match status" value="1"/>
</dbReference>
<protein>
    <submittedName>
        <fullName evidence="10">Tyrosine-type recombinase/integrase</fullName>
    </submittedName>
</protein>
<dbReference type="InterPro" id="IPR013762">
    <property type="entry name" value="Integrase-like_cat_sf"/>
</dbReference>
<dbReference type="GO" id="GO:0015074">
    <property type="term" value="P:DNA integration"/>
    <property type="evidence" value="ECO:0007669"/>
    <property type="project" value="UniProtKB-KW"/>
</dbReference>
<feature type="region of interest" description="Disordered" evidence="7">
    <location>
        <begin position="380"/>
        <end position="399"/>
    </location>
</feature>
<dbReference type="InterPro" id="IPR004107">
    <property type="entry name" value="Integrase_SAM-like_N"/>
</dbReference>
<evidence type="ECO:0000256" key="7">
    <source>
        <dbReference type="SAM" id="MobiDB-lite"/>
    </source>
</evidence>
<feature type="domain" description="Tyr recombinase" evidence="8">
    <location>
        <begin position="185"/>
        <end position="372"/>
    </location>
</feature>
<keyword evidence="3" id="KW-0229">DNA integration</keyword>
<dbReference type="PANTHER" id="PTHR30349">
    <property type="entry name" value="PHAGE INTEGRASE-RELATED"/>
    <property type="match status" value="1"/>
</dbReference>
<dbReference type="InterPro" id="IPR002104">
    <property type="entry name" value="Integrase_catalytic"/>
</dbReference>
<evidence type="ECO:0000259" key="8">
    <source>
        <dbReference type="PROSITE" id="PS51898"/>
    </source>
</evidence>
<gene>
    <name evidence="10" type="ORF">EIO64_06700</name>
</gene>
<dbReference type="InterPro" id="IPR050090">
    <property type="entry name" value="Tyrosine_recombinase_XerCD"/>
</dbReference>
<evidence type="ECO:0000259" key="9">
    <source>
        <dbReference type="PROSITE" id="PS51900"/>
    </source>
</evidence>
<evidence type="ECO:0000256" key="4">
    <source>
        <dbReference type="ARBA" id="ARBA00023125"/>
    </source>
</evidence>
<reference evidence="11" key="1">
    <citation type="submission" date="2018-12" db="EMBL/GenBank/DDBJ databases">
        <title>Dusodibacter welbiota gen. nov., sp. nov., isolated from human faeces and emended description of the Oscillibacter genus.</title>
        <authorList>
            <person name="Le Roy T."/>
            <person name="Van der Smissen P."/>
            <person name="Delzenne N."/>
            <person name="Muccioli G."/>
            <person name="Collet J.F."/>
            <person name="Cani P.D."/>
        </authorList>
    </citation>
    <scope>NUCLEOTIDE SEQUENCE [LARGE SCALE GENOMIC DNA]</scope>
    <source>
        <strain evidence="11">J115</strain>
    </source>
</reference>
<dbReference type="PROSITE" id="PS51898">
    <property type="entry name" value="TYR_RECOMBINASE"/>
    <property type="match status" value="1"/>
</dbReference>
<dbReference type="GO" id="GO:0006310">
    <property type="term" value="P:DNA recombination"/>
    <property type="evidence" value="ECO:0007669"/>
    <property type="project" value="UniProtKB-KW"/>
</dbReference>
<dbReference type="EMBL" id="CP034413">
    <property type="protein sequence ID" value="QCI58955.1"/>
    <property type="molecule type" value="Genomic_DNA"/>
</dbReference>
<dbReference type="Gene3D" id="1.10.443.10">
    <property type="entry name" value="Intergrase catalytic core"/>
    <property type="match status" value="1"/>
</dbReference>
<dbReference type="KEGG" id="obj:EIO64_06700"/>
<accession>A0A4D7ANE2</accession>
<dbReference type="InterPro" id="IPR011010">
    <property type="entry name" value="DNA_brk_join_enz"/>
</dbReference>
<proteinExistence type="inferred from homology"/>
<comment type="similarity">
    <text evidence="2">Belongs to the 'phage' integrase family.</text>
</comment>
<dbReference type="SUPFAM" id="SSF56349">
    <property type="entry name" value="DNA breaking-rejoining enzymes"/>
    <property type="match status" value="1"/>
</dbReference>
<dbReference type="Proteomes" id="UP000298642">
    <property type="component" value="Chromosome"/>
</dbReference>
<evidence type="ECO:0000256" key="6">
    <source>
        <dbReference type="PROSITE-ProRule" id="PRU01248"/>
    </source>
</evidence>
<dbReference type="InterPro" id="IPR044068">
    <property type="entry name" value="CB"/>
</dbReference>
<evidence type="ECO:0000256" key="1">
    <source>
        <dbReference type="ARBA" id="ARBA00003283"/>
    </source>
</evidence>
<evidence type="ECO:0000256" key="5">
    <source>
        <dbReference type="ARBA" id="ARBA00023172"/>
    </source>
</evidence>
<dbReference type="PROSITE" id="PS51900">
    <property type="entry name" value="CB"/>
    <property type="match status" value="1"/>
</dbReference>
<evidence type="ECO:0000313" key="10">
    <source>
        <dbReference type="EMBL" id="QCI58955.1"/>
    </source>
</evidence>
<evidence type="ECO:0000256" key="3">
    <source>
        <dbReference type="ARBA" id="ARBA00022908"/>
    </source>
</evidence>
<keyword evidence="4 6" id="KW-0238">DNA-binding</keyword>
<dbReference type="GO" id="GO:0003677">
    <property type="term" value="F:DNA binding"/>
    <property type="evidence" value="ECO:0007669"/>
    <property type="project" value="UniProtKB-UniRule"/>
</dbReference>
<keyword evidence="5" id="KW-0233">DNA recombination</keyword>
<dbReference type="CDD" id="cd01189">
    <property type="entry name" value="INT_ICEBs1_C_like"/>
    <property type="match status" value="1"/>
</dbReference>
<sequence length="477" mass="54313">MAKRRKRGDGSVHLRKDGRWEGRVVIGYDDNGYPKTKNVLAKNKKECLQKLKVLKDSLKKVELERLSSDMCFGAWLDHWYQNQCKPTIGAKTQTDYENRIYRHIIPEIGQIPLNRLTAADLQQFYRQLKQGGRLQAVEQYGSGLSDRMVKCCHVTCRAALDQAVKQGLILKNPADACKTPTLRPKEMQVLSPEEIRRLLIQARENDCYELLLLELSTGLRRGEILALQWDDLDLCTGVLRIERQVQRVRRELVISAPKTKSSCRSIILPAPILGVLRDYRQSIRSRWMFPSPKKEDSPLDPAAVRKKLAKVLNRADCKHIRFHDLRHTFATNALEHGMDIKTLSTIIGHVTSATTLNVYAHVTDTMRENAAASIDRGIAGIEPPRRASSPAKPKVAKTDFQPVKRKYRKPGTGCVSQISEHLWEGRYSPKINGKRMARNVYAHTEAECEEKLAHMIREMKAEIASKKERRKQAGLTG</sequence>
<dbReference type="PANTHER" id="PTHR30349:SF91">
    <property type="entry name" value="INTA PROTEIN"/>
    <property type="match status" value="1"/>
</dbReference>
<comment type="function">
    <text evidence="1">Site-specific tyrosine recombinase, which acts by catalyzing the cutting and rejoining of the recombining DNA molecules.</text>
</comment>
<dbReference type="Gene3D" id="1.10.150.130">
    <property type="match status" value="1"/>
</dbReference>
<dbReference type="Pfam" id="PF00589">
    <property type="entry name" value="Phage_integrase"/>
    <property type="match status" value="1"/>
</dbReference>
<evidence type="ECO:0000256" key="2">
    <source>
        <dbReference type="ARBA" id="ARBA00008857"/>
    </source>
</evidence>
<dbReference type="AlphaFoldDB" id="A0A4D7ANE2"/>